<evidence type="ECO:0000313" key="2">
    <source>
        <dbReference type="EMBL" id="SHF78853.1"/>
    </source>
</evidence>
<name>A0A1M5EHT4_9SPHI</name>
<protein>
    <submittedName>
        <fullName evidence="2">Uncharacterized protein</fullName>
    </submittedName>
</protein>
<keyword evidence="1" id="KW-0732">Signal</keyword>
<accession>A0A1M5EHT4</accession>
<organism evidence="2 3">
    <name type="scientific">Pedobacter caeni</name>
    <dbReference type="NCBI Taxonomy" id="288992"/>
    <lineage>
        <taxon>Bacteria</taxon>
        <taxon>Pseudomonadati</taxon>
        <taxon>Bacteroidota</taxon>
        <taxon>Sphingobacteriia</taxon>
        <taxon>Sphingobacteriales</taxon>
        <taxon>Sphingobacteriaceae</taxon>
        <taxon>Pedobacter</taxon>
    </lineage>
</organism>
<sequence>MKKIYSLILLPLLFGSCTAIRSLHTERMSKSASEIRVYAISPMLSGYSLLSGLDEEQNYYSFIVKDIPHTLKIGDVYSMK</sequence>
<dbReference type="Proteomes" id="UP000184287">
    <property type="component" value="Unassembled WGS sequence"/>
</dbReference>
<dbReference type="STRING" id="288992.SAMN04488522_103660"/>
<dbReference type="EMBL" id="FQUQ01000003">
    <property type="protein sequence ID" value="SHF78853.1"/>
    <property type="molecule type" value="Genomic_DNA"/>
</dbReference>
<evidence type="ECO:0000256" key="1">
    <source>
        <dbReference type="SAM" id="SignalP"/>
    </source>
</evidence>
<proteinExistence type="predicted"/>
<dbReference type="PROSITE" id="PS51257">
    <property type="entry name" value="PROKAR_LIPOPROTEIN"/>
    <property type="match status" value="1"/>
</dbReference>
<dbReference type="OrthoDB" id="770049at2"/>
<reference evidence="3" key="1">
    <citation type="submission" date="2016-11" db="EMBL/GenBank/DDBJ databases">
        <authorList>
            <person name="Varghese N."/>
            <person name="Submissions S."/>
        </authorList>
    </citation>
    <scope>NUCLEOTIDE SEQUENCE [LARGE SCALE GENOMIC DNA]</scope>
    <source>
        <strain evidence="3">DSM 16990</strain>
    </source>
</reference>
<keyword evidence="3" id="KW-1185">Reference proteome</keyword>
<evidence type="ECO:0000313" key="3">
    <source>
        <dbReference type="Proteomes" id="UP000184287"/>
    </source>
</evidence>
<feature type="chain" id="PRO_5012996840" evidence="1">
    <location>
        <begin position="22"/>
        <end position="80"/>
    </location>
</feature>
<feature type="signal peptide" evidence="1">
    <location>
        <begin position="1"/>
        <end position="21"/>
    </location>
</feature>
<dbReference type="RefSeq" id="WP_073232409.1">
    <property type="nucleotide sequence ID" value="NZ_FQUQ01000003.1"/>
</dbReference>
<gene>
    <name evidence="2" type="ORF">SAMN04488522_103660</name>
</gene>
<dbReference type="AlphaFoldDB" id="A0A1M5EHT4"/>